<evidence type="ECO:0000256" key="11">
    <source>
        <dbReference type="ARBA" id="ARBA00022741"/>
    </source>
</evidence>
<dbReference type="Gene3D" id="1.10.287.3610">
    <property type="match status" value="1"/>
</dbReference>
<keyword evidence="11 22" id="KW-0547">Nucleotide-binding</keyword>
<reference evidence="26 27" key="1">
    <citation type="submission" date="2020-03" db="EMBL/GenBank/DDBJ databases">
        <title>Genomic Encyclopedia of Type Strains, Phase IV (KMG-IV): sequencing the most valuable type-strain genomes for metagenomic binning, comparative biology and taxonomic classification.</title>
        <authorList>
            <person name="Goeker M."/>
        </authorList>
    </citation>
    <scope>NUCLEOTIDE SEQUENCE [LARGE SCALE GENOMIC DNA]</scope>
    <source>
        <strain evidence="26 27">DSM 24233</strain>
    </source>
</reference>
<keyword evidence="17 24" id="KW-0472">Membrane</keyword>
<feature type="transmembrane region" description="Helical" evidence="24">
    <location>
        <begin position="18"/>
        <end position="36"/>
    </location>
</feature>
<keyword evidence="19 24" id="KW-1208">Phospholipid metabolism</keyword>
<dbReference type="GO" id="GO:0004143">
    <property type="term" value="F:ATP-dependent diacylglycerol kinase activity"/>
    <property type="evidence" value="ECO:0007669"/>
    <property type="project" value="UniProtKB-EC"/>
</dbReference>
<comment type="function">
    <text evidence="24">Catalyzes the ATP-dependent phosphorylation of sn-l,2-diacylglycerol (DAG) to phosphatidic acid. Involved in the recycling of diacylglycerol produced as a by-product during membrane-derived oligosaccharide (MDO) biosynthesis.</text>
</comment>
<evidence type="ECO:0000256" key="14">
    <source>
        <dbReference type="ARBA" id="ARBA00022842"/>
    </source>
</evidence>
<comment type="cofactor">
    <cofactor evidence="23">
        <name>Mg(2+)</name>
        <dbReference type="ChEBI" id="CHEBI:18420"/>
    </cofactor>
    <text evidence="23">Mn(2+), Zn(2+), Cd(2+) and Co(2+) support activity to lesser extents.</text>
</comment>
<evidence type="ECO:0000256" key="24">
    <source>
        <dbReference type="RuleBase" id="RU363065"/>
    </source>
</evidence>
<protein>
    <recommendedName>
        <fullName evidence="4 24">Diacylglycerol kinase</fullName>
        <ecNumber evidence="3 24">2.7.1.107</ecNumber>
    </recommendedName>
</protein>
<name>A0A846QQ31_9BACT</name>
<evidence type="ECO:0000256" key="18">
    <source>
        <dbReference type="ARBA" id="ARBA00023209"/>
    </source>
</evidence>
<evidence type="ECO:0000256" key="16">
    <source>
        <dbReference type="ARBA" id="ARBA00023098"/>
    </source>
</evidence>
<evidence type="ECO:0000256" key="4">
    <source>
        <dbReference type="ARBA" id="ARBA00017575"/>
    </source>
</evidence>
<feature type="active site" description="Proton acceptor" evidence="20">
    <location>
        <position position="52"/>
    </location>
</feature>
<dbReference type="CDD" id="cd14264">
    <property type="entry name" value="DAGK_IM"/>
    <property type="match status" value="1"/>
</dbReference>
<keyword evidence="7" id="KW-0997">Cell inner membrane</keyword>
<evidence type="ECO:0000256" key="23">
    <source>
        <dbReference type="PIRSR" id="PIRSR600829-4"/>
    </source>
</evidence>
<feature type="binding site" evidence="21">
    <location>
        <position position="52"/>
    </location>
    <ligand>
        <name>substrate</name>
    </ligand>
</feature>
<dbReference type="RefSeq" id="WP_245168091.1">
    <property type="nucleotide sequence ID" value="NZ_JAATJA010000001.1"/>
</dbReference>
<keyword evidence="5" id="KW-1003">Cell membrane</keyword>
<evidence type="ECO:0000256" key="5">
    <source>
        <dbReference type="ARBA" id="ARBA00022475"/>
    </source>
</evidence>
<evidence type="ECO:0000256" key="7">
    <source>
        <dbReference type="ARBA" id="ARBA00022519"/>
    </source>
</evidence>
<dbReference type="Proteomes" id="UP000580856">
    <property type="component" value="Unassembled WGS sequence"/>
</dbReference>
<sequence length="101" mass="10610">MAGLRTAIRKEKAVQDELLILVPVIVLGLVLGDGGVEKALLIGSWLVVIIAELLNSAIEAVTDRVGTEWNELAGQAKDMGSAAVFVALCLAGLVWLLVIFG</sequence>
<keyword evidence="9 24" id="KW-0812">Transmembrane</keyword>
<keyword evidence="13 22" id="KW-0067">ATP-binding</keyword>
<feature type="binding site" evidence="22">
    <location>
        <position position="11"/>
    </location>
    <ligand>
        <name>ATP</name>
        <dbReference type="ChEBI" id="CHEBI:30616"/>
    </ligand>
</feature>
<keyword evidence="16 24" id="KW-0443">Lipid metabolism</keyword>
<feature type="binding site" evidence="23">
    <location>
        <position position="11"/>
    </location>
    <ligand>
        <name>a divalent metal cation</name>
        <dbReference type="ChEBI" id="CHEBI:60240"/>
    </ligand>
</feature>
<feature type="binding site" evidence="22">
    <location>
        <begin position="77"/>
        <end position="78"/>
    </location>
    <ligand>
        <name>ATP</name>
        <dbReference type="ChEBI" id="CHEBI:30616"/>
    </ligand>
</feature>
<dbReference type="AlphaFoldDB" id="A0A846QQ31"/>
<dbReference type="PROSITE" id="PS50819">
    <property type="entry name" value="INTEIN_ENDONUCLEASE"/>
    <property type="match status" value="1"/>
</dbReference>
<evidence type="ECO:0000256" key="10">
    <source>
        <dbReference type="ARBA" id="ARBA00022723"/>
    </source>
</evidence>
<feature type="binding site" evidence="23">
    <location>
        <position position="59"/>
    </location>
    <ligand>
        <name>a divalent metal cation</name>
        <dbReference type="ChEBI" id="CHEBI:60240"/>
    </ligand>
</feature>
<evidence type="ECO:0000256" key="8">
    <source>
        <dbReference type="ARBA" id="ARBA00022679"/>
    </source>
</evidence>
<evidence type="ECO:0000256" key="9">
    <source>
        <dbReference type="ARBA" id="ARBA00022692"/>
    </source>
</evidence>
<evidence type="ECO:0000256" key="6">
    <source>
        <dbReference type="ARBA" id="ARBA00022516"/>
    </source>
</evidence>
<evidence type="ECO:0000256" key="22">
    <source>
        <dbReference type="PIRSR" id="PIRSR600829-3"/>
    </source>
</evidence>
<dbReference type="GO" id="GO:0046872">
    <property type="term" value="F:metal ion binding"/>
    <property type="evidence" value="ECO:0007669"/>
    <property type="project" value="UniProtKB-KW"/>
</dbReference>
<feature type="binding site" evidence="22">
    <location>
        <position position="59"/>
    </location>
    <ligand>
        <name>ATP</name>
        <dbReference type="ChEBI" id="CHEBI:30616"/>
    </ligand>
</feature>
<accession>A0A846QQ31</accession>
<keyword evidence="8 24" id="KW-0808">Transferase</keyword>
<comment type="subcellular location">
    <subcellularLocation>
        <location evidence="1">Cell inner membrane</location>
        <topology evidence="1">Multi-pass membrane protein</topology>
    </subcellularLocation>
</comment>
<feature type="binding site" evidence="21">
    <location>
        <position position="81"/>
    </location>
    <ligand>
        <name>substrate</name>
    </ligand>
</feature>
<dbReference type="InterPro" id="IPR036945">
    <property type="entry name" value="DAGK_sf"/>
</dbReference>
<dbReference type="InterPro" id="IPR000829">
    <property type="entry name" value="DAGK"/>
</dbReference>
<comment type="similarity">
    <text evidence="2 24">Belongs to the bacterial diacylglycerol kinase family.</text>
</comment>
<dbReference type="PANTHER" id="PTHR34299:SF1">
    <property type="entry name" value="DIACYLGLYCEROL KINASE"/>
    <property type="match status" value="1"/>
</dbReference>
<proteinExistence type="inferred from homology"/>
<evidence type="ECO:0000313" key="27">
    <source>
        <dbReference type="Proteomes" id="UP000580856"/>
    </source>
</evidence>
<feature type="transmembrane region" description="Helical" evidence="24">
    <location>
        <begin position="42"/>
        <end position="61"/>
    </location>
</feature>
<evidence type="ECO:0000256" key="12">
    <source>
        <dbReference type="ARBA" id="ARBA00022777"/>
    </source>
</evidence>
<dbReference type="EC" id="2.7.1.107" evidence="3 24"/>
<evidence type="ECO:0000256" key="2">
    <source>
        <dbReference type="ARBA" id="ARBA00005967"/>
    </source>
</evidence>
<keyword evidence="6" id="KW-0444">Lipid biosynthesis</keyword>
<comment type="caution">
    <text evidence="26">The sequence shown here is derived from an EMBL/GenBank/DDBJ whole genome shotgun (WGS) entry which is preliminary data.</text>
</comment>
<keyword evidence="12 24" id="KW-0418">Kinase</keyword>
<evidence type="ECO:0000256" key="20">
    <source>
        <dbReference type="PIRSR" id="PIRSR600829-1"/>
    </source>
</evidence>
<keyword evidence="18" id="KW-0594">Phospholipid biosynthesis</keyword>
<evidence type="ECO:0000256" key="19">
    <source>
        <dbReference type="ARBA" id="ARBA00023264"/>
    </source>
</evidence>
<keyword evidence="10 23" id="KW-0479">Metal-binding</keyword>
<feature type="domain" description="DOD-type homing endonuclease" evidence="25">
    <location>
        <begin position="26"/>
        <end position="101"/>
    </location>
</feature>
<keyword evidence="15 24" id="KW-1133">Transmembrane helix</keyword>
<organism evidence="26 27">
    <name type="scientific">Desulfobaculum xiamenense</name>
    <dbReference type="NCBI Taxonomy" id="995050"/>
    <lineage>
        <taxon>Bacteria</taxon>
        <taxon>Pseudomonadati</taxon>
        <taxon>Thermodesulfobacteriota</taxon>
        <taxon>Desulfovibrionia</taxon>
        <taxon>Desulfovibrionales</taxon>
        <taxon>Desulfovibrionaceae</taxon>
        <taxon>Desulfobaculum</taxon>
    </lineage>
</organism>
<evidence type="ECO:0000256" key="17">
    <source>
        <dbReference type="ARBA" id="ARBA00023136"/>
    </source>
</evidence>
<dbReference type="EMBL" id="JAATJA010000001">
    <property type="protein sequence ID" value="NJB66799.1"/>
    <property type="molecule type" value="Genomic_DNA"/>
</dbReference>
<evidence type="ECO:0000256" key="21">
    <source>
        <dbReference type="PIRSR" id="PIRSR600829-2"/>
    </source>
</evidence>
<dbReference type="GO" id="GO:0005886">
    <property type="term" value="C:plasma membrane"/>
    <property type="evidence" value="ECO:0007669"/>
    <property type="project" value="UniProtKB-SubCell"/>
</dbReference>
<keyword evidence="14 23" id="KW-0460">Magnesium</keyword>
<feature type="binding site" evidence="21">
    <location>
        <begin position="13"/>
        <end position="17"/>
    </location>
    <ligand>
        <name>substrate</name>
    </ligand>
</feature>
<evidence type="ECO:0000256" key="1">
    <source>
        <dbReference type="ARBA" id="ARBA00004429"/>
    </source>
</evidence>
<gene>
    <name evidence="26" type="ORF">GGQ74_000439</name>
</gene>
<evidence type="ECO:0000259" key="25">
    <source>
        <dbReference type="PROSITE" id="PS50819"/>
    </source>
</evidence>
<comment type="catalytic activity">
    <reaction evidence="24">
        <text>a 1,2-diacyl-sn-glycerol + ATP = a 1,2-diacyl-sn-glycero-3-phosphate + ADP + H(+)</text>
        <dbReference type="Rhea" id="RHEA:10272"/>
        <dbReference type="ChEBI" id="CHEBI:15378"/>
        <dbReference type="ChEBI" id="CHEBI:17815"/>
        <dbReference type="ChEBI" id="CHEBI:30616"/>
        <dbReference type="ChEBI" id="CHEBI:58608"/>
        <dbReference type="ChEBI" id="CHEBI:456216"/>
        <dbReference type="EC" id="2.7.1.107"/>
    </reaction>
</comment>
<dbReference type="GO" id="GO:0006654">
    <property type="term" value="P:phosphatidic acid biosynthetic process"/>
    <property type="evidence" value="ECO:0007669"/>
    <property type="project" value="InterPro"/>
</dbReference>
<evidence type="ECO:0000256" key="3">
    <source>
        <dbReference type="ARBA" id="ARBA00012133"/>
    </source>
</evidence>
<dbReference type="GO" id="GO:0005524">
    <property type="term" value="F:ATP binding"/>
    <property type="evidence" value="ECO:0007669"/>
    <property type="project" value="UniProtKB-KW"/>
</dbReference>
<evidence type="ECO:0000256" key="15">
    <source>
        <dbReference type="ARBA" id="ARBA00022989"/>
    </source>
</evidence>
<evidence type="ECO:0000256" key="13">
    <source>
        <dbReference type="ARBA" id="ARBA00022840"/>
    </source>
</evidence>
<dbReference type="Pfam" id="PF01219">
    <property type="entry name" value="DAGK_prokar"/>
    <property type="match status" value="1"/>
</dbReference>
<feature type="transmembrane region" description="Helical" evidence="24">
    <location>
        <begin position="82"/>
        <end position="100"/>
    </location>
</feature>
<dbReference type="InterPro" id="IPR004042">
    <property type="entry name" value="Intein_endonuc_central"/>
</dbReference>
<dbReference type="InterPro" id="IPR033718">
    <property type="entry name" value="DAGK_prok"/>
</dbReference>
<evidence type="ECO:0000313" key="26">
    <source>
        <dbReference type="EMBL" id="NJB66799.1"/>
    </source>
</evidence>
<keyword evidence="27" id="KW-1185">Reference proteome</keyword>
<dbReference type="GO" id="GO:0004519">
    <property type="term" value="F:endonuclease activity"/>
    <property type="evidence" value="ECO:0007669"/>
    <property type="project" value="InterPro"/>
</dbReference>
<dbReference type="PANTHER" id="PTHR34299">
    <property type="entry name" value="DIACYLGLYCEROL KINASE"/>
    <property type="match status" value="1"/>
</dbReference>